<dbReference type="Gene3D" id="1.20.120.450">
    <property type="entry name" value="dinb family like domain"/>
    <property type="match status" value="1"/>
</dbReference>
<name>A0A556N704_9FLAO</name>
<dbReference type="OrthoDB" id="9814103at2"/>
<dbReference type="Pfam" id="PF12867">
    <property type="entry name" value="DinB_2"/>
    <property type="match status" value="1"/>
</dbReference>
<dbReference type="SUPFAM" id="SSF109854">
    <property type="entry name" value="DinB/YfiT-like putative metalloenzymes"/>
    <property type="match status" value="1"/>
</dbReference>
<dbReference type="Proteomes" id="UP000316008">
    <property type="component" value="Unassembled WGS sequence"/>
</dbReference>
<dbReference type="AlphaFoldDB" id="A0A556N704"/>
<dbReference type="RefSeq" id="WP_144331470.1">
    <property type="nucleotide sequence ID" value="NZ_VLPL01000001.1"/>
</dbReference>
<reference evidence="2 3" key="1">
    <citation type="submission" date="2019-07" db="EMBL/GenBank/DDBJ databases">
        <authorList>
            <person name="Huq M.A."/>
        </authorList>
    </citation>
    <scope>NUCLEOTIDE SEQUENCE [LARGE SCALE GENOMIC DNA]</scope>
    <source>
        <strain evidence="2 3">MAH-3</strain>
    </source>
</reference>
<accession>A0A556N704</accession>
<evidence type="ECO:0000313" key="2">
    <source>
        <dbReference type="EMBL" id="TSJ47935.1"/>
    </source>
</evidence>
<evidence type="ECO:0000259" key="1">
    <source>
        <dbReference type="Pfam" id="PF12867"/>
    </source>
</evidence>
<evidence type="ECO:0000313" key="3">
    <source>
        <dbReference type="Proteomes" id="UP000316008"/>
    </source>
</evidence>
<feature type="domain" description="DinB-like" evidence="1">
    <location>
        <begin position="42"/>
        <end position="144"/>
    </location>
</feature>
<gene>
    <name evidence="2" type="ORF">FO442_02040</name>
</gene>
<comment type="caution">
    <text evidence="2">The sequence shown here is derived from an EMBL/GenBank/DDBJ whole genome shotgun (WGS) entry which is preliminary data.</text>
</comment>
<sequence length="154" mass="17826">MSISKQLAKHLRDVHFGGNWTVTDLRSTLSDVKWEDALTQVYSLNSIAALTVHMTYYVNVLITVLEENKLTGKDEMSWLLPAIRSKEDWEELLEGIWQRAEKAASLIEQLPDEQLTRDFFDPKYGTNYRNIAGIVEHMHYHLGQIVIIKKLIVQ</sequence>
<dbReference type="InterPro" id="IPR024775">
    <property type="entry name" value="DinB-like"/>
</dbReference>
<proteinExistence type="predicted"/>
<dbReference type="InterPro" id="IPR034660">
    <property type="entry name" value="DinB/YfiT-like"/>
</dbReference>
<keyword evidence="3" id="KW-1185">Reference proteome</keyword>
<protein>
    <submittedName>
        <fullName evidence="2">DinB family protein</fullName>
    </submittedName>
</protein>
<dbReference type="EMBL" id="VLPL01000001">
    <property type="protein sequence ID" value="TSJ47935.1"/>
    <property type="molecule type" value="Genomic_DNA"/>
</dbReference>
<organism evidence="2 3">
    <name type="scientific">Fluviicola chungangensis</name>
    <dbReference type="NCBI Taxonomy" id="2597671"/>
    <lineage>
        <taxon>Bacteria</taxon>
        <taxon>Pseudomonadati</taxon>
        <taxon>Bacteroidota</taxon>
        <taxon>Flavobacteriia</taxon>
        <taxon>Flavobacteriales</taxon>
        <taxon>Crocinitomicaceae</taxon>
        <taxon>Fluviicola</taxon>
    </lineage>
</organism>